<dbReference type="EMBL" id="JABMIG020000193">
    <property type="protein sequence ID" value="KAL3786499.1"/>
    <property type="molecule type" value="Genomic_DNA"/>
</dbReference>
<keyword evidence="3" id="KW-1185">Reference proteome</keyword>
<evidence type="ECO:0000313" key="3">
    <source>
        <dbReference type="Proteomes" id="UP001516023"/>
    </source>
</evidence>
<dbReference type="SUPFAM" id="SSF51556">
    <property type="entry name" value="Metallo-dependent hydrolases"/>
    <property type="match status" value="1"/>
</dbReference>
<dbReference type="Proteomes" id="UP001516023">
    <property type="component" value="Unassembled WGS sequence"/>
</dbReference>
<evidence type="ECO:0000259" key="1">
    <source>
        <dbReference type="Pfam" id="PF00962"/>
    </source>
</evidence>
<gene>
    <name evidence="2" type="ORF">HJC23_010665</name>
</gene>
<dbReference type="AlphaFoldDB" id="A0ABD3PFJ2"/>
<comment type="caution">
    <text evidence="2">The sequence shown here is derived from an EMBL/GenBank/DDBJ whole genome shotgun (WGS) entry which is preliminary data.</text>
</comment>
<reference evidence="2 3" key="1">
    <citation type="journal article" date="2020" name="G3 (Bethesda)">
        <title>Improved Reference Genome for Cyclotella cryptica CCMP332, a Model for Cell Wall Morphogenesis, Salinity Adaptation, and Lipid Production in Diatoms (Bacillariophyta).</title>
        <authorList>
            <person name="Roberts W.R."/>
            <person name="Downey K.M."/>
            <person name="Ruck E.C."/>
            <person name="Traller J.C."/>
            <person name="Alverson A.J."/>
        </authorList>
    </citation>
    <scope>NUCLEOTIDE SEQUENCE [LARGE SCALE GENOMIC DNA]</scope>
    <source>
        <strain evidence="2 3">CCMP332</strain>
    </source>
</reference>
<organism evidence="2 3">
    <name type="scientific">Cyclotella cryptica</name>
    <dbReference type="NCBI Taxonomy" id="29204"/>
    <lineage>
        <taxon>Eukaryota</taxon>
        <taxon>Sar</taxon>
        <taxon>Stramenopiles</taxon>
        <taxon>Ochrophyta</taxon>
        <taxon>Bacillariophyta</taxon>
        <taxon>Coscinodiscophyceae</taxon>
        <taxon>Thalassiosirophycidae</taxon>
        <taxon>Stephanodiscales</taxon>
        <taxon>Stephanodiscaceae</taxon>
        <taxon>Cyclotella</taxon>
    </lineage>
</organism>
<name>A0ABD3PFJ2_9STRA</name>
<dbReference type="Pfam" id="PF00962">
    <property type="entry name" value="A_deaminase"/>
    <property type="match status" value="1"/>
</dbReference>
<dbReference type="Gene3D" id="3.20.20.140">
    <property type="entry name" value="Metal-dependent hydrolases"/>
    <property type="match status" value="1"/>
</dbReference>
<sequence>MAELNIGIEVSPTCNVTLGGASSYQILRKYVKEFLDAGVDVFVGTDDPGFLNTTMEEEIKILRDVSFTNKPT</sequence>
<accession>A0ABD3PFJ2</accession>
<feature type="domain" description="Adenosine deaminase" evidence="1">
    <location>
        <begin position="2"/>
        <end position="65"/>
    </location>
</feature>
<proteinExistence type="predicted"/>
<dbReference type="InterPro" id="IPR032466">
    <property type="entry name" value="Metal_Hydrolase"/>
</dbReference>
<dbReference type="InterPro" id="IPR001365">
    <property type="entry name" value="A_deaminase_dom"/>
</dbReference>
<protein>
    <recommendedName>
        <fullName evidence="1">Adenosine deaminase domain-containing protein</fullName>
    </recommendedName>
</protein>
<evidence type="ECO:0000313" key="2">
    <source>
        <dbReference type="EMBL" id="KAL3786499.1"/>
    </source>
</evidence>